<dbReference type="AlphaFoldDB" id="A0A0C9W4K1"/>
<sequence>MALETTVDEIARFADIHIRVWCRYHRRERWKDVGCYATLAPPFHLFPVPFRLIWNPISPSPFSIHRSNYPYLVVVATLFCVHASDFWTLLGPGGEGLGWTLQRPTKVAFDFDELVAFADGLRV</sequence>
<organism evidence="1 2">
    <name type="scientific">Sphaerobolus stellatus (strain SS14)</name>
    <dbReference type="NCBI Taxonomy" id="990650"/>
    <lineage>
        <taxon>Eukaryota</taxon>
        <taxon>Fungi</taxon>
        <taxon>Dikarya</taxon>
        <taxon>Basidiomycota</taxon>
        <taxon>Agaricomycotina</taxon>
        <taxon>Agaricomycetes</taxon>
        <taxon>Phallomycetidae</taxon>
        <taxon>Geastrales</taxon>
        <taxon>Sphaerobolaceae</taxon>
        <taxon>Sphaerobolus</taxon>
    </lineage>
</organism>
<dbReference type="HOGENOM" id="CLU_2016676_0_0_1"/>
<evidence type="ECO:0000313" key="2">
    <source>
        <dbReference type="Proteomes" id="UP000054279"/>
    </source>
</evidence>
<reference evidence="1 2" key="1">
    <citation type="submission" date="2014-06" db="EMBL/GenBank/DDBJ databases">
        <title>Evolutionary Origins and Diversification of the Mycorrhizal Mutualists.</title>
        <authorList>
            <consortium name="DOE Joint Genome Institute"/>
            <consortium name="Mycorrhizal Genomics Consortium"/>
            <person name="Kohler A."/>
            <person name="Kuo A."/>
            <person name="Nagy L.G."/>
            <person name="Floudas D."/>
            <person name="Copeland A."/>
            <person name="Barry K.W."/>
            <person name="Cichocki N."/>
            <person name="Veneault-Fourrey C."/>
            <person name="LaButti K."/>
            <person name="Lindquist E.A."/>
            <person name="Lipzen A."/>
            <person name="Lundell T."/>
            <person name="Morin E."/>
            <person name="Murat C."/>
            <person name="Riley R."/>
            <person name="Ohm R."/>
            <person name="Sun H."/>
            <person name="Tunlid A."/>
            <person name="Henrissat B."/>
            <person name="Grigoriev I.V."/>
            <person name="Hibbett D.S."/>
            <person name="Martin F."/>
        </authorList>
    </citation>
    <scope>NUCLEOTIDE SEQUENCE [LARGE SCALE GENOMIC DNA]</scope>
    <source>
        <strain evidence="1 2">SS14</strain>
    </source>
</reference>
<protein>
    <submittedName>
        <fullName evidence="1">Uncharacterized protein</fullName>
    </submittedName>
</protein>
<accession>A0A0C9W4K1</accession>
<keyword evidence="2" id="KW-1185">Reference proteome</keyword>
<gene>
    <name evidence="1" type="ORF">M422DRAFT_28593</name>
</gene>
<evidence type="ECO:0000313" key="1">
    <source>
        <dbReference type="EMBL" id="KIJ47795.1"/>
    </source>
</evidence>
<dbReference type="Proteomes" id="UP000054279">
    <property type="component" value="Unassembled WGS sequence"/>
</dbReference>
<proteinExistence type="predicted"/>
<dbReference type="EMBL" id="KN837100">
    <property type="protein sequence ID" value="KIJ47795.1"/>
    <property type="molecule type" value="Genomic_DNA"/>
</dbReference>
<name>A0A0C9W4K1_SPHS4</name>